<dbReference type="AlphaFoldDB" id="S0B7L0"/>
<evidence type="ECO:0000256" key="1">
    <source>
        <dbReference type="SAM" id="MobiDB-lite"/>
    </source>
</evidence>
<sequence length="404" mass="47372">MQRSTPTPKTRRPNSPYPRRSASSESGEKEFKDIYESALELHKGFPEGLFTYLTRNTLDDKTKGENCTAILAYYDQEYKAGQFIVYCIKRELFLRLDTSEKNPYPFILSSLLNSMLGPIVEDIIKLTTKYTKTLKGTDLSLKDRDPKSSACEKKSKQIKEYLQAFFEIITDLNRFPVCVRYYYATLSKELKTMQPINWMKGMVQAALYAPFDLIFKTLMKVMTQNYELNILLVFSDAFRALSNSVMGVEIRDEFWKHFLNEYSSDLITLLKDKIGQYDLFLCEEEEVSFNLSNYNGVRLNTLLEKEWKNMKEYIPESAYNYFVINTDKTPENYLIGKIVQLMTDIHSINVKSQIEKQSFLLIMAEMKVKIKDLNEEKRYLRHQVRDRLGIDFEDDETEEEKTVS</sequence>
<reference evidence="2" key="1">
    <citation type="submission" date="2012-06" db="EMBL/GenBank/DDBJ databases">
        <title>Short 5' UTR of Entamoeba genes.</title>
        <authorList>
            <person name="Hiranuka K."/>
            <person name="Kumagai M."/>
            <person name="Wakaguri H."/>
            <person name="Suzuki Y."/>
            <person name="Sugano S."/>
            <person name="Watanabe J."/>
            <person name="Makioka A."/>
        </authorList>
    </citation>
    <scope>NUCLEOTIDE SEQUENCE</scope>
    <source>
        <strain evidence="2">IP1</strain>
    </source>
</reference>
<feature type="region of interest" description="Disordered" evidence="1">
    <location>
        <begin position="1"/>
        <end position="28"/>
    </location>
</feature>
<name>S0B7L0_ENTIV</name>
<protein>
    <recommendedName>
        <fullName evidence="3">Ras-GAP domain-containing protein</fullName>
    </recommendedName>
</protein>
<dbReference type="VEuPathDB" id="AmoebaDB:EIN_025300"/>
<dbReference type="EMBL" id="AK423539">
    <property type="protein sequence ID" value="BAN41947.1"/>
    <property type="molecule type" value="mRNA"/>
</dbReference>
<accession>S0B7L0</accession>
<proteinExistence type="evidence at transcript level"/>
<evidence type="ECO:0000313" key="2">
    <source>
        <dbReference type="EMBL" id="BAN41947.1"/>
    </source>
</evidence>
<evidence type="ECO:0008006" key="3">
    <source>
        <dbReference type="Google" id="ProtNLM"/>
    </source>
</evidence>
<organism evidence="2">
    <name type="scientific">Entamoeba invadens</name>
    <dbReference type="NCBI Taxonomy" id="33085"/>
    <lineage>
        <taxon>Eukaryota</taxon>
        <taxon>Amoebozoa</taxon>
        <taxon>Evosea</taxon>
        <taxon>Archamoebae</taxon>
        <taxon>Mastigamoebida</taxon>
        <taxon>Entamoebidae</taxon>
        <taxon>Entamoeba</taxon>
    </lineage>
</organism>